<proteinExistence type="predicted"/>
<dbReference type="PANTHER" id="PTHR11228:SF7">
    <property type="entry name" value="PQQA PEPTIDE CYCLASE"/>
    <property type="match status" value="1"/>
</dbReference>
<dbReference type="InterPro" id="IPR007197">
    <property type="entry name" value="rSAM"/>
</dbReference>
<keyword evidence="2" id="KW-0479">Metal-binding</keyword>
<dbReference type="CDD" id="cd01335">
    <property type="entry name" value="Radical_SAM"/>
    <property type="match status" value="1"/>
</dbReference>
<comment type="caution">
    <text evidence="6">The sequence shown here is derived from an EMBL/GenBank/DDBJ whole genome shotgun (WGS) entry which is preliminary data.</text>
</comment>
<dbReference type="InterPro" id="IPR050377">
    <property type="entry name" value="Radical_SAM_PqqE_MftC-like"/>
</dbReference>
<reference evidence="6 7" key="1">
    <citation type="submission" date="2020-08" db="EMBL/GenBank/DDBJ databases">
        <title>Genome public.</title>
        <authorList>
            <person name="Liu C."/>
            <person name="Sun Q."/>
        </authorList>
    </citation>
    <scope>NUCLEOTIDE SEQUENCE [LARGE SCALE GENOMIC DNA]</scope>
    <source>
        <strain evidence="6 7">NSJ-27</strain>
    </source>
</reference>
<dbReference type="InterPro" id="IPR013785">
    <property type="entry name" value="Aldolase_TIM"/>
</dbReference>
<dbReference type="InterPro" id="IPR058240">
    <property type="entry name" value="rSAM_sf"/>
</dbReference>
<dbReference type="NCBIfam" id="TIGR04100">
    <property type="entry name" value="rSAM_pair_X"/>
    <property type="match status" value="1"/>
</dbReference>
<dbReference type="Gene3D" id="3.20.20.70">
    <property type="entry name" value="Aldolase class I"/>
    <property type="match status" value="1"/>
</dbReference>
<dbReference type="PROSITE" id="PS51918">
    <property type="entry name" value="RADICAL_SAM"/>
    <property type="match status" value="1"/>
</dbReference>
<sequence>MTILYPAKDGLYVNLTNRCPCSCTFCLRQNQDGVYGSDSLWLEHEPSFEEILEELKKQNLTQYNELVFCGYGEPTERLDVLLQVAAYCKRACPSLLIRINTNGLADLIWKKPTAQQLKGLIDTVSISLNAPDAEEYYRLTRSKFGFKSFDAMLQYAKDCTKYVPNVVMTVVDQVTTLEEQQKSKEICDSIGVTLRVRPYEE</sequence>
<keyword evidence="7" id="KW-1185">Reference proteome</keyword>
<dbReference type="InterPro" id="IPR023822">
    <property type="entry name" value="rSAM_TatD-assoc_bac"/>
</dbReference>
<dbReference type="Pfam" id="PF04055">
    <property type="entry name" value="Radical_SAM"/>
    <property type="match status" value="1"/>
</dbReference>
<evidence type="ECO:0000256" key="4">
    <source>
        <dbReference type="ARBA" id="ARBA00023014"/>
    </source>
</evidence>
<protein>
    <submittedName>
        <fullName evidence="6">TIGR04100 family radical SAM protein</fullName>
    </submittedName>
</protein>
<feature type="domain" description="Radical SAM core" evidence="5">
    <location>
        <begin position="5"/>
        <end position="201"/>
    </location>
</feature>
<dbReference type="PANTHER" id="PTHR11228">
    <property type="entry name" value="RADICAL SAM DOMAIN PROTEIN"/>
    <property type="match status" value="1"/>
</dbReference>
<keyword evidence="1" id="KW-0949">S-adenosyl-L-methionine</keyword>
<evidence type="ECO:0000256" key="1">
    <source>
        <dbReference type="ARBA" id="ARBA00022691"/>
    </source>
</evidence>
<evidence type="ECO:0000259" key="5">
    <source>
        <dbReference type="PROSITE" id="PS51918"/>
    </source>
</evidence>
<dbReference type="SFLD" id="SFLDG01111">
    <property type="entry name" value="Uncharacterised_Radical_SAM_Su"/>
    <property type="match status" value="1"/>
</dbReference>
<gene>
    <name evidence="6" type="ORF">H8Z77_11155</name>
</gene>
<dbReference type="SFLD" id="SFLDS00029">
    <property type="entry name" value="Radical_SAM"/>
    <property type="match status" value="1"/>
</dbReference>
<dbReference type="EMBL" id="JACOQK010000001">
    <property type="protein sequence ID" value="MBC5788561.1"/>
    <property type="molecule type" value="Genomic_DNA"/>
</dbReference>
<evidence type="ECO:0000313" key="7">
    <source>
        <dbReference type="Proteomes" id="UP000649151"/>
    </source>
</evidence>
<organism evidence="6 7">
    <name type="scientific">Clostridium facile</name>
    <dbReference type="NCBI Taxonomy" id="2763035"/>
    <lineage>
        <taxon>Bacteria</taxon>
        <taxon>Bacillati</taxon>
        <taxon>Bacillota</taxon>
        <taxon>Clostridia</taxon>
        <taxon>Eubacteriales</taxon>
        <taxon>Clostridiaceae</taxon>
        <taxon>Clostridium</taxon>
    </lineage>
</organism>
<evidence type="ECO:0000256" key="3">
    <source>
        <dbReference type="ARBA" id="ARBA00023004"/>
    </source>
</evidence>
<dbReference type="Proteomes" id="UP000649151">
    <property type="component" value="Unassembled WGS sequence"/>
</dbReference>
<keyword evidence="3" id="KW-0408">Iron</keyword>
<evidence type="ECO:0000313" key="6">
    <source>
        <dbReference type="EMBL" id="MBC5788561.1"/>
    </source>
</evidence>
<dbReference type="RefSeq" id="WP_069987091.1">
    <property type="nucleotide sequence ID" value="NZ_JACOQK010000001.1"/>
</dbReference>
<dbReference type="NCBIfam" id="TIGR04038">
    <property type="entry name" value="tatD_link_rSAM"/>
    <property type="match status" value="1"/>
</dbReference>
<name>A0ABR7ITS4_9CLOT</name>
<dbReference type="SUPFAM" id="SSF102114">
    <property type="entry name" value="Radical SAM enzymes"/>
    <property type="match status" value="1"/>
</dbReference>
<evidence type="ECO:0000256" key="2">
    <source>
        <dbReference type="ARBA" id="ARBA00022723"/>
    </source>
</evidence>
<dbReference type="InterPro" id="IPR023821">
    <property type="entry name" value="rSAM_TatD-assoc"/>
</dbReference>
<accession>A0ABR7ITS4</accession>
<keyword evidence="4" id="KW-0411">Iron-sulfur</keyword>